<protein>
    <recommendedName>
        <fullName evidence="1">CdiI immunity protein domain-containing protein</fullName>
    </recommendedName>
</protein>
<sequence length="100" mass="12060">MEKVKNESLEEVSNFLSCYFHQDYDSMESAYEELLNEESRQYLISLVPLLRNFINNDWTIEEKNTLIDECADGVYFPYYEISPLEWLKQVTKKIELYVNR</sequence>
<proteinExistence type="predicted"/>
<dbReference type="Proteomes" id="UP000180036">
    <property type="component" value="Unassembled WGS sequence"/>
</dbReference>
<evidence type="ECO:0000313" key="2">
    <source>
        <dbReference type="EMBL" id="OIK20003.1"/>
    </source>
</evidence>
<dbReference type="InterPro" id="IPR041129">
    <property type="entry name" value="CdiI_2"/>
</dbReference>
<dbReference type="Pfam" id="PF18593">
    <property type="entry name" value="CdiI_2"/>
    <property type="match status" value="1"/>
</dbReference>
<reference evidence="2 3" key="1">
    <citation type="submission" date="2016-10" db="EMBL/GenBank/DDBJ databases">
        <authorList>
            <person name="Marach S."/>
            <person name="Prathuangwong S."/>
            <person name="Takikawa Y."/>
            <person name="Dohra H."/>
        </authorList>
    </citation>
    <scope>NUCLEOTIDE SEQUENCE [LARGE SCALE GENOMIC DNA]</scope>
    <source>
        <strain evidence="2 3">K2</strain>
    </source>
</reference>
<evidence type="ECO:0000259" key="1">
    <source>
        <dbReference type="Pfam" id="PF18593"/>
    </source>
</evidence>
<organism evidence="2 3">
    <name type="scientific">Bacillus amyloliquefaciens</name>
    <name type="common">Bacillus velezensis</name>
    <dbReference type="NCBI Taxonomy" id="1390"/>
    <lineage>
        <taxon>Bacteria</taxon>
        <taxon>Bacillati</taxon>
        <taxon>Bacillota</taxon>
        <taxon>Bacilli</taxon>
        <taxon>Bacillales</taxon>
        <taxon>Bacillaceae</taxon>
        <taxon>Bacillus</taxon>
        <taxon>Bacillus amyloliquefaciens group</taxon>
    </lineage>
</organism>
<feature type="domain" description="CdiI immunity protein" evidence="1">
    <location>
        <begin position="9"/>
        <end position="93"/>
    </location>
</feature>
<evidence type="ECO:0000313" key="3">
    <source>
        <dbReference type="Proteomes" id="UP000180036"/>
    </source>
</evidence>
<gene>
    <name evidence="2" type="ORF">BKP66_16900</name>
</gene>
<name>A0AAP7TA44_BACAM</name>
<dbReference type="AlphaFoldDB" id="A0AAP7TA44"/>
<comment type="caution">
    <text evidence="2">The sequence shown here is derived from an EMBL/GenBank/DDBJ whole genome shotgun (WGS) entry which is preliminary data.</text>
</comment>
<accession>A0AAP7TA44</accession>
<dbReference type="RefSeq" id="WP_071348391.1">
    <property type="nucleotide sequence ID" value="NZ_MOEA01000004.1"/>
</dbReference>
<dbReference type="EMBL" id="MOEA01000004">
    <property type="protein sequence ID" value="OIK20003.1"/>
    <property type="molecule type" value="Genomic_DNA"/>
</dbReference>